<evidence type="ECO:0000313" key="2">
    <source>
        <dbReference type="EMBL" id="CAE7448014.1"/>
    </source>
</evidence>
<dbReference type="EMBL" id="CAJNJA010019621">
    <property type="protein sequence ID" value="CAE7448014.1"/>
    <property type="molecule type" value="Genomic_DNA"/>
</dbReference>
<evidence type="ECO:0000256" key="1">
    <source>
        <dbReference type="SAM" id="MobiDB-lite"/>
    </source>
</evidence>
<feature type="region of interest" description="Disordered" evidence="1">
    <location>
        <begin position="53"/>
        <end position="76"/>
    </location>
</feature>
<comment type="caution">
    <text evidence="2">The sequence shown here is derived from an EMBL/GenBank/DDBJ whole genome shotgun (WGS) entry which is preliminary data.</text>
</comment>
<keyword evidence="3" id="KW-1185">Reference proteome</keyword>
<dbReference type="Proteomes" id="UP000601435">
    <property type="component" value="Unassembled WGS sequence"/>
</dbReference>
<accession>A0A812RNW1</accession>
<proteinExistence type="predicted"/>
<feature type="non-terminal residue" evidence="2">
    <location>
        <position position="125"/>
    </location>
</feature>
<gene>
    <name evidence="2" type="ORF">SNEC2469_LOCUS12384</name>
</gene>
<name>A0A812RNW1_9DINO</name>
<protein>
    <submittedName>
        <fullName evidence="2">Uncharacterized protein</fullName>
    </submittedName>
</protein>
<evidence type="ECO:0000313" key="3">
    <source>
        <dbReference type="Proteomes" id="UP000601435"/>
    </source>
</evidence>
<dbReference type="AlphaFoldDB" id="A0A812RNW1"/>
<organism evidence="2 3">
    <name type="scientific">Symbiodinium necroappetens</name>
    <dbReference type="NCBI Taxonomy" id="1628268"/>
    <lineage>
        <taxon>Eukaryota</taxon>
        <taxon>Sar</taxon>
        <taxon>Alveolata</taxon>
        <taxon>Dinophyceae</taxon>
        <taxon>Suessiales</taxon>
        <taxon>Symbiodiniaceae</taxon>
        <taxon>Symbiodinium</taxon>
    </lineage>
</organism>
<reference evidence="2" key="1">
    <citation type="submission" date="2021-02" db="EMBL/GenBank/DDBJ databases">
        <authorList>
            <person name="Dougan E. K."/>
            <person name="Rhodes N."/>
            <person name="Thang M."/>
            <person name="Chan C."/>
        </authorList>
    </citation>
    <scope>NUCLEOTIDE SEQUENCE</scope>
</reference>
<sequence>MAESVFIGQREALESEFSKKANADWVEKSLGEKADFADLNDVRARLERLEVQVSHNDQKHTAKMQAMREETASQNNDMFQRQSVLMKEANSTMTSSKQQFHDMKNMIERWRLSSGPSFQHKQRVK</sequence>
<feature type="compositionally biased region" description="Basic and acidic residues" evidence="1">
    <location>
        <begin position="53"/>
        <end position="71"/>
    </location>
</feature>
<dbReference type="OrthoDB" id="439648at2759"/>